<comment type="subunit">
    <text evidence="2">Interacts transiently with the RNA polymerase catalytic core formed by RpoA, RpoB, RpoC and RpoZ (2 alpha, 1 beta, 1 beta' and 1 omega subunit) to form the RNA polymerase holoenzyme that can initiate transcription.</text>
</comment>
<dbReference type="Gene3D" id="3.10.450.50">
    <property type="match status" value="1"/>
</dbReference>
<comment type="similarity">
    <text evidence="1">Belongs to the sigma-70 factor family. ECF subfamily.</text>
</comment>
<dbReference type="Gene3D" id="1.10.10.10">
    <property type="entry name" value="Winged helix-like DNA-binding domain superfamily/Winged helix DNA-binding domain"/>
    <property type="match status" value="1"/>
</dbReference>
<name>A0A7X6LW43_9NOCA</name>
<dbReference type="EMBL" id="JAAXPE010000006">
    <property type="protein sequence ID" value="NKY85646.1"/>
    <property type="molecule type" value="Genomic_DNA"/>
</dbReference>
<dbReference type="GO" id="GO:0003677">
    <property type="term" value="F:DNA binding"/>
    <property type="evidence" value="ECO:0007669"/>
    <property type="project" value="UniProtKB-KW"/>
</dbReference>
<feature type="domain" description="RNA polymerase sigma factor 70 region 4 type 2" evidence="8">
    <location>
        <begin position="108"/>
        <end position="159"/>
    </location>
</feature>
<organism evidence="9 10">
    <name type="scientific">Nocardia veterana</name>
    <dbReference type="NCBI Taxonomy" id="132249"/>
    <lineage>
        <taxon>Bacteria</taxon>
        <taxon>Bacillati</taxon>
        <taxon>Actinomycetota</taxon>
        <taxon>Actinomycetes</taxon>
        <taxon>Mycobacteriales</taxon>
        <taxon>Nocardiaceae</taxon>
        <taxon>Nocardia</taxon>
    </lineage>
</organism>
<keyword evidence="3" id="KW-0805">Transcription regulation</keyword>
<evidence type="ECO:0000313" key="9">
    <source>
        <dbReference type="EMBL" id="NKY85646.1"/>
    </source>
</evidence>
<dbReference type="InterPro" id="IPR036388">
    <property type="entry name" value="WH-like_DNA-bd_sf"/>
</dbReference>
<feature type="domain" description="RNA polymerase sigma-70 region 2" evidence="7">
    <location>
        <begin position="13"/>
        <end position="76"/>
    </location>
</feature>
<dbReference type="Pfam" id="PF08281">
    <property type="entry name" value="Sigma70_r4_2"/>
    <property type="match status" value="1"/>
</dbReference>
<dbReference type="SUPFAM" id="SSF88946">
    <property type="entry name" value="Sigma2 domain of RNA polymerase sigma factors"/>
    <property type="match status" value="1"/>
</dbReference>
<dbReference type="InterPro" id="IPR052704">
    <property type="entry name" value="ECF_Sigma-70_Domain"/>
</dbReference>
<comment type="caution">
    <text evidence="9">The sequence shown here is derived from an EMBL/GenBank/DDBJ whole genome shotgun (WGS) entry which is preliminary data.</text>
</comment>
<dbReference type="InterPro" id="IPR013325">
    <property type="entry name" value="RNA_pol_sigma_r2"/>
</dbReference>
<dbReference type="SUPFAM" id="SSF54427">
    <property type="entry name" value="NTF2-like"/>
    <property type="match status" value="1"/>
</dbReference>
<reference evidence="9 10" key="1">
    <citation type="submission" date="2020-04" db="EMBL/GenBank/DDBJ databases">
        <title>MicrobeNet Type strains.</title>
        <authorList>
            <person name="Nicholson A.C."/>
        </authorList>
    </citation>
    <scope>NUCLEOTIDE SEQUENCE [LARGE SCALE GENOMIC DNA]</scope>
    <source>
        <strain evidence="9 10">DSM 44445</strain>
    </source>
</reference>
<evidence type="ECO:0000259" key="7">
    <source>
        <dbReference type="Pfam" id="PF04542"/>
    </source>
</evidence>
<keyword evidence="5" id="KW-0238">DNA-binding</keyword>
<keyword evidence="10" id="KW-1185">Reference proteome</keyword>
<dbReference type="InterPro" id="IPR014303">
    <property type="entry name" value="RNA_pol_sigma-70_ECF"/>
</dbReference>
<dbReference type="PANTHER" id="PTHR30173:SF36">
    <property type="entry name" value="ECF RNA POLYMERASE SIGMA FACTOR SIGJ"/>
    <property type="match status" value="1"/>
</dbReference>
<dbReference type="Pfam" id="PF04542">
    <property type="entry name" value="Sigma70_r2"/>
    <property type="match status" value="1"/>
</dbReference>
<evidence type="ECO:0000256" key="3">
    <source>
        <dbReference type="ARBA" id="ARBA00023015"/>
    </source>
</evidence>
<dbReference type="NCBIfam" id="NF007214">
    <property type="entry name" value="PRK09636.1"/>
    <property type="match status" value="1"/>
</dbReference>
<evidence type="ECO:0000256" key="6">
    <source>
        <dbReference type="ARBA" id="ARBA00023163"/>
    </source>
</evidence>
<dbReference type="GO" id="GO:0006352">
    <property type="term" value="P:DNA-templated transcription initiation"/>
    <property type="evidence" value="ECO:0007669"/>
    <property type="project" value="InterPro"/>
</dbReference>
<accession>A0A7X6LW43</accession>
<keyword evidence="6" id="KW-0804">Transcription</keyword>
<dbReference type="AlphaFoldDB" id="A0A7X6LW43"/>
<dbReference type="NCBIfam" id="TIGR02957">
    <property type="entry name" value="SigX4"/>
    <property type="match status" value="1"/>
</dbReference>
<dbReference type="RefSeq" id="WP_040722762.1">
    <property type="nucleotide sequence ID" value="NZ_CAWPHS010000056.1"/>
</dbReference>
<dbReference type="Proteomes" id="UP000523447">
    <property type="component" value="Unassembled WGS sequence"/>
</dbReference>
<gene>
    <name evidence="9" type="ORF">HGA07_08410</name>
</gene>
<dbReference type="GO" id="GO:0016987">
    <property type="term" value="F:sigma factor activity"/>
    <property type="evidence" value="ECO:0007669"/>
    <property type="project" value="UniProtKB-KW"/>
</dbReference>
<evidence type="ECO:0000256" key="1">
    <source>
        <dbReference type="ARBA" id="ARBA00010641"/>
    </source>
</evidence>
<evidence type="ECO:0000313" key="10">
    <source>
        <dbReference type="Proteomes" id="UP000523447"/>
    </source>
</evidence>
<evidence type="ECO:0000256" key="2">
    <source>
        <dbReference type="ARBA" id="ARBA00011344"/>
    </source>
</evidence>
<dbReference type="InterPro" id="IPR032710">
    <property type="entry name" value="NTF2-like_dom_sf"/>
</dbReference>
<evidence type="ECO:0000256" key="4">
    <source>
        <dbReference type="ARBA" id="ARBA00023082"/>
    </source>
</evidence>
<evidence type="ECO:0000256" key="5">
    <source>
        <dbReference type="ARBA" id="ARBA00023125"/>
    </source>
</evidence>
<protein>
    <submittedName>
        <fullName evidence="9">RNA polymerase sigma-70 factor</fullName>
    </submittedName>
</protein>
<dbReference type="InterPro" id="IPR007627">
    <property type="entry name" value="RNA_pol_sigma70_r2"/>
</dbReference>
<dbReference type="InterPro" id="IPR014284">
    <property type="entry name" value="RNA_pol_sigma-70_dom"/>
</dbReference>
<dbReference type="PANTHER" id="PTHR30173">
    <property type="entry name" value="SIGMA 19 FACTOR"/>
    <property type="match status" value="1"/>
</dbReference>
<dbReference type="InterPro" id="IPR013324">
    <property type="entry name" value="RNA_pol_sigma_r3/r4-like"/>
</dbReference>
<dbReference type="NCBIfam" id="TIGR02937">
    <property type="entry name" value="sigma70-ECF"/>
    <property type="match status" value="1"/>
</dbReference>
<keyword evidence="4" id="KW-0731">Sigma factor</keyword>
<dbReference type="Gene3D" id="1.10.1740.10">
    <property type="match status" value="1"/>
</dbReference>
<dbReference type="SUPFAM" id="SSF88659">
    <property type="entry name" value="Sigma3 and sigma4 domains of RNA polymerase sigma factors"/>
    <property type="match status" value="1"/>
</dbReference>
<dbReference type="InterPro" id="IPR013249">
    <property type="entry name" value="RNA_pol_sigma70_r4_t2"/>
</dbReference>
<sequence>MSDHTDPATDAFVAHRNLLFTVAYEMLGSAADAEDVLQETWLRWMRVEVGQVHDERAYLVRITTRQALNRMRTMDRRKESYVGPWLPEPMLTAPDIAEDVELAESMSMAMLLVLETLSPIERAVFVLREVFDLDYDDIAAAVDKTPAAVRQIAHRARRHVAARRPREVVPPSRARAALESFRRALDTGDPQHLLDVLAPQVVLVSDGGGVKRAALRPVVGAEAVVRYILGGIGKTAAAIAMESTVVNGNPALVFRVGGEIDGVMAAQVEQGRITGLYFVRNPQKLTRVTSGAAFTLR</sequence>
<evidence type="ECO:0000259" key="8">
    <source>
        <dbReference type="Pfam" id="PF08281"/>
    </source>
</evidence>
<proteinExistence type="inferred from homology"/>